<keyword evidence="3" id="KW-0408">Iron</keyword>
<protein>
    <submittedName>
        <fullName evidence="6">Non-heme iron oxygenase ferredoxin subunit</fullName>
    </submittedName>
</protein>
<dbReference type="CDD" id="cd03528">
    <property type="entry name" value="Rieske_RO_ferredoxin"/>
    <property type="match status" value="1"/>
</dbReference>
<dbReference type="PANTHER" id="PTHR21496">
    <property type="entry name" value="FERREDOXIN-RELATED"/>
    <property type="match status" value="1"/>
</dbReference>
<evidence type="ECO:0000256" key="2">
    <source>
        <dbReference type="ARBA" id="ARBA00022723"/>
    </source>
</evidence>
<evidence type="ECO:0000256" key="4">
    <source>
        <dbReference type="ARBA" id="ARBA00023014"/>
    </source>
</evidence>
<organism evidence="6 7">
    <name type="scientific">Lipingzhangella rawalii</name>
    <dbReference type="NCBI Taxonomy" id="2055835"/>
    <lineage>
        <taxon>Bacteria</taxon>
        <taxon>Bacillati</taxon>
        <taxon>Actinomycetota</taxon>
        <taxon>Actinomycetes</taxon>
        <taxon>Streptosporangiales</taxon>
        <taxon>Nocardiopsidaceae</taxon>
        <taxon>Lipingzhangella</taxon>
    </lineage>
</organism>
<sequence>MSEEFVRACSLSDLPEQGALSVEIGSTPIALARSDGEVYAVRDVCSHAEVALSEGEVEDGTIECWLHGSCFDLSSGAAINPPATKPVPTYPVKIDGEDVLVSVATENA</sequence>
<dbReference type="Proteomes" id="UP001250214">
    <property type="component" value="Unassembled WGS sequence"/>
</dbReference>
<gene>
    <name evidence="6" type="ORF">RIF23_00490</name>
</gene>
<keyword evidence="4" id="KW-0411">Iron-sulfur</keyword>
<dbReference type="PANTHER" id="PTHR21496:SF23">
    <property type="entry name" value="3-PHENYLPROPIONATE_CINNAMIC ACID DIOXYGENASE FERREDOXIN SUBUNIT"/>
    <property type="match status" value="1"/>
</dbReference>
<dbReference type="SUPFAM" id="SSF50022">
    <property type="entry name" value="ISP domain"/>
    <property type="match status" value="1"/>
</dbReference>
<keyword evidence="7" id="KW-1185">Reference proteome</keyword>
<dbReference type="PROSITE" id="PS51296">
    <property type="entry name" value="RIESKE"/>
    <property type="match status" value="1"/>
</dbReference>
<comment type="caution">
    <text evidence="6">The sequence shown here is derived from an EMBL/GenBank/DDBJ whole genome shotgun (WGS) entry which is preliminary data.</text>
</comment>
<evidence type="ECO:0000256" key="3">
    <source>
        <dbReference type="ARBA" id="ARBA00023004"/>
    </source>
</evidence>
<keyword evidence="1" id="KW-0001">2Fe-2S</keyword>
<reference evidence="7" key="1">
    <citation type="submission" date="2023-07" db="EMBL/GenBank/DDBJ databases">
        <title>Novel species in the genus Lipingzhangella isolated from Sambhar Salt Lake.</title>
        <authorList>
            <person name="Jiya N."/>
            <person name="Kajale S."/>
            <person name="Sharma A."/>
        </authorList>
    </citation>
    <scope>NUCLEOTIDE SEQUENCE [LARGE SCALE GENOMIC DNA]</scope>
    <source>
        <strain evidence="7">LS1_29</strain>
    </source>
</reference>
<keyword evidence="2" id="KW-0479">Metal-binding</keyword>
<proteinExistence type="predicted"/>
<accession>A0ABU2H0D5</accession>
<dbReference type="Gene3D" id="2.102.10.10">
    <property type="entry name" value="Rieske [2Fe-2S] iron-sulphur domain"/>
    <property type="match status" value="1"/>
</dbReference>
<dbReference type="Pfam" id="PF00355">
    <property type="entry name" value="Rieske"/>
    <property type="match status" value="1"/>
</dbReference>
<evidence type="ECO:0000313" key="6">
    <source>
        <dbReference type="EMBL" id="MDS1268766.1"/>
    </source>
</evidence>
<dbReference type="InterPro" id="IPR017941">
    <property type="entry name" value="Rieske_2Fe-2S"/>
</dbReference>
<evidence type="ECO:0000256" key="1">
    <source>
        <dbReference type="ARBA" id="ARBA00022714"/>
    </source>
</evidence>
<dbReference type="InterPro" id="IPR036922">
    <property type="entry name" value="Rieske_2Fe-2S_sf"/>
</dbReference>
<feature type="domain" description="Rieske" evidence="5">
    <location>
        <begin position="6"/>
        <end position="101"/>
    </location>
</feature>
<name>A0ABU2H0D5_9ACTN</name>
<dbReference type="EMBL" id="JAVLVT010000001">
    <property type="protein sequence ID" value="MDS1268766.1"/>
    <property type="molecule type" value="Genomic_DNA"/>
</dbReference>
<evidence type="ECO:0000259" key="5">
    <source>
        <dbReference type="PROSITE" id="PS51296"/>
    </source>
</evidence>
<evidence type="ECO:0000313" key="7">
    <source>
        <dbReference type="Proteomes" id="UP001250214"/>
    </source>
</evidence>
<dbReference type="RefSeq" id="WP_310910278.1">
    <property type="nucleotide sequence ID" value="NZ_JAVLVT010000001.1"/>
</dbReference>